<sequence length="575" mass="59419">MMDAIQSVSALPPVPVIGSDTYFDEVLAWLGAMPTLRDELQTWGEDVVGQATAAYGAGLETMGVVSGGLSLALGTRTIKLMRAYGVFAPGQHVCLWCEATQAALWGEVTGYAAVSRKGVVAEMTVAVTAVRGQSGDGSWVVFPVPHIEAVSGPLAMLLPITAARADAIVREATGRFSGVRPVWSLWSPGRTLPGGVTFTRASTGTRRTAAGYLATVANTIPRWHYDATGDLLGLLIEGSAQNLVTDPQAPTVKEVQLEPGPFAVSVSGPEACGVDVYDDMLPAVHHGRATPGAPVILTVTQTALYRLVPVRTPDAIQCEAGRVATSPVLPTAANLFTNPDSPATQALTLPAGTYAVSVSGAGGLSFAVRVGEVAFGMVATEDNPVSFTLADQQTITFTVAGSLSLIRLTAMQWVSGLRMADVATAGLAGLDFVPAQGALFVSGRAAPGVGDAAQTAVCLDDGTVNNRIVVARQPDRRLTCTVVAAGVVQADLSLGVVSDGADFRVAFSWRANDFRAVLNAATAAVDTSGAAPASLTTLRVGRDLSGHELCGTINHLALFAVPLDEADMWAVTVEA</sequence>
<protein>
    <submittedName>
        <fullName evidence="1">Uncharacterized protein</fullName>
    </submittedName>
</protein>
<evidence type="ECO:0000313" key="2">
    <source>
        <dbReference type="Proteomes" id="UP000469724"/>
    </source>
</evidence>
<comment type="caution">
    <text evidence="1">The sequence shown here is derived from an EMBL/GenBank/DDBJ whole genome shotgun (WGS) entry which is preliminary data.</text>
</comment>
<organism evidence="1 2">
    <name type="scientific">Desulfolutivibrio sulfodismutans</name>
    <dbReference type="NCBI Taxonomy" id="63561"/>
    <lineage>
        <taxon>Bacteria</taxon>
        <taxon>Pseudomonadati</taxon>
        <taxon>Thermodesulfobacteriota</taxon>
        <taxon>Desulfovibrionia</taxon>
        <taxon>Desulfovibrionales</taxon>
        <taxon>Desulfovibrionaceae</taxon>
        <taxon>Desulfolutivibrio</taxon>
    </lineage>
</organism>
<gene>
    <name evidence="1" type="ORF">G3N56_11300</name>
</gene>
<keyword evidence="2" id="KW-1185">Reference proteome</keyword>
<dbReference type="RefSeq" id="WP_163302371.1">
    <property type="nucleotide sequence ID" value="NZ_JAAGRQ010000044.1"/>
</dbReference>
<dbReference type="AlphaFoldDB" id="A0A7K3NMD4"/>
<evidence type="ECO:0000313" key="1">
    <source>
        <dbReference type="EMBL" id="NDY57328.1"/>
    </source>
</evidence>
<dbReference type="Proteomes" id="UP000469724">
    <property type="component" value="Unassembled WGS sequence"/>
</dbReference>
<reference evidence="1 2" key="1">
    <citation type="submission" date="2020-02" db="EMBL/GenBank/DDBJ databases">
        <title>Comparative genomics of sulfur disproportionating microorganisms.</title>
        <authorList>
            <person name="Ward L.M."/>
            <person name="Bertran E."/>
            <person name="Johnston D.T."/>
        </authorList>
    </citation>
    <scope>NUCLEOTIDE SEQUENCE [LARGE SCALE GENOMIC DNA]</scope>
    <source>
        <strain evidence="1 2">DSM 3696</strain>
    </source>
</reference>
<dbReference type="EMBL" id="JAAGRQ010000044">
    <property type="protein sequence ID" value="NDY57328.1"/>
    <property type="molecule type" value="Genomic_DNA"/>
</dbReference>
<name>A0A7K3NMD4_9BACT</name>
<proteinExistence type="predicted"/>
<accession>A0A7K3NMD4</accession>